<evidence type="ECO:0000313" key="3">
    <source>
        <dbReference type="Proteomes" id="UP001552479"/>
    </source>
</evidence>
<keyword evidence="3" id="KW-1185">Reference proteome</keyword>
<reference evidence="2 3" key="1">
    <citation type="submission" date="2024-06" db="EMBL/GenBank/DDBJ databases">
        <title>The Natural Products Discovery Center: Release of the First 8490 Sequenced Strains for Exploring Actinobacteria Biosynthetic Diversity.</title>
        <authorList>
            <person name="Kalkreuter E."/>
            <person name="Kautsar S.A."/>
            <person name="Yang D."/>
            <person name="Bader C.D."/>
            <person name="Teijaro C.N."/>
            <person name="Fluegel L."/>
            <person name="Davis C.M."/>
            <person name="Simpson J.R."/>
            <person name="Lauterbach L."/>
            <person name="Steele A.D."/>
            <person name="Gui C."/>
            <person name="Meng S."/>
            <person name="Li G."/>
            <person name="Viehrig K."/>
            <person name="Ye F."/>
            <person name="Su P."/>
            <person name="Kiefer A.F."/>
            <person name="Nichols A."/>
            <person name="Cepeda A.J."/>
            <person name="Yan W."/>
            <person name="Fan B."/>
            <person name="Jiang Y."/>
            <person name="Adhikari A."/>
            <person name="Zheng C.-J."/>
            <person name="Schuster L."/>
            <person name="Cowan T.M."/>
            <person name="Smanski M.J."/>
            <person name="Chevrette M.G."/>
            <person name="De Carvalho L.P.S."/>
            <person name="Shen B."/>
        </authorList>
    </citation>
    <scope>NUCLEOTIDE SEQUENCE [LARGE SCALE GENOMIC DNA]</scope>
    <source>
        <strain evidence="2 3">NPDC053791</strain>
    </source>
</reference>
<proteinExistence type="predicted"/>
<dbReference type="RefSeq" id="WP_366090304.1">
    <property type="nucleotide sequence ID" value="NZ_JBFASG010000044.1"/>
</dbReference>
<protein>
    <recommendedName>
        <fullName evidence="4">Secreted protein</fullName>
    </recommendedName>
</protein>
<feature type="region of interest" description="Disordered" evidence="1">
    <location>
        <begin position="30"/>
        <end position="73"/>
    </location>
</feature>
<name>A0ABV3J392_9ACTN</name>
<sequence>MRLPAVCTKLLASFLALRVQNLRTLPSRQARKRTLETASRSTGINAPLAAPHDVPTFAQAPSGSKPHHERGSW</sequence>
<gene>
    <name evidence="2" type="ORF">AB0L03_30390</name>
</gene>
<evidence type="ECO:0000313" key="2">
    <source>
        <dbReference type="EMBL" id="MEV4927074.1"/>
    </source>
</evidence>
<dbReference type="EMBL" id="JBFASG010000044">
    <property type="protein sequence ID" value="MEV4927074.1"/>
    <property type="molecule type" value="Genomic_DNA"/>
</dbReference>
<evidence type="ECO:0008006" key="4">
    <source>
        <dbReference type="Google" id="ProtNLM"/>
    </source>
</evidence>
<organism evidence="2 3">
    <name type="scientific">Streptomyces roseoverticillatus</name>
    <dbReference type="NCBI Taxonomy" id="66429"/>
    <lineage>
        <taxon>Bacteria</taxon>
        <taxon>Bacillati</taxon>
        <taxon>Actinomycetota</taxon>
        <taxon>Actinomycetes</taxon>
        <taxon>Kitasatosporales</taxon>
        <taxon>Streptomycetaceae</taxon>
        <taxon>Streptomyces</taxon>
    </lineage>
</organism>
<dbReference type="Proteomes" id="UP001552479">
    <property type="component" value="Unassembled WGS sequence"/>
</dbReference>
<evidence type="ECO:0000256" key="1">
    <source>
        <dbReference type="SAM" id="MobiDB-lite"/>
    </source>
</evidence>
<comment type="caution">
    <text evidence="2">The sequence shown here is derived from an EMBL/GenBank/DDBJ whole genome shotgun (WGS) entry which is preliminary data.</text>
</comment>
<accession>A0ABV3J392</accession>